<dbReference type="Proteomes" id="UP001599756">
    <property type="component" value="Unassembled WGS sequence"/>
</dbReference>
<evidence type="ECO:0000313" key="4">
    <source>
        <dbReference type="Proteomes" id="UP001599756"/>
    </source>
</evidence>
<dbReference type="CDD" id="cd07043">
    <property type="entry name" value="STAS_anti-anti-sigma_factors"/>
    <property type="match status" value="1"/>
</dbReference>
<evidence type="ECO:0000259" key="2">
    <source>
        <dbReference type="PROSITE" id="PS50801"/>
    </source>
</evidence>
<reference evidence="3 4" key="1">
    <citation type="submission" date="2024-09" db="EMBL/GenBank/DDBJ databases">
        <title>The Natural Products Discovery Center: Release of the First 8490 Sequenced Strains for Exploring Actinobacteria Biosynthetic Diversity.</title>
        <authorList>
            <person name="Kalkreuter E."/>
            <person name="Kautsar S.A."/>
            <person name="Yang D."/>
            <person name="Bader C.D."/>
            <person name="Teijaro C.N."/>
            <person name="Fluegel L."/>
            <person name="Davis C.M."/>
            <person name="Simpson J.R."/>
            <person name="Lauterbach L."/>
            <person name="Steele A.D."/>
            <person name="Gui C."/>
            <person name="Meng S."/>
            <person name="Li G."/>
            <person name="Viehrig K."/>
            <person name="Ye F."/>
            <person name="Su P."/>
            <person name="Kiefer A.F."/>
            <person name="Nichols A."/>
            <person name="Cepeda A.J."/>
            <person name="Yan W."/>
            <person name="Fan B."/>
            <person name="Jiang Y."/>
            <person name="Adhikari A."/>
            <person name="Zheng C.-J."/>
            <person name="Schuster L."/>
            <person name="Cowan T.M."/>
            <person name="Smanski M.J."/>
            <person name="Chevrette M.G."/>
            <person name="De Carvalho L.P.S."/>
            <person name="Shen B."/>
        </authorList>
    </citation>
    <scope>NUCLEOTIDE SEQUENCE [LARGE SCALE GENOMIC DNA]</scope>
    <source>
        <strain evidence="3 4">NPDC059500</strain>
    </source>
</reference>
<accession>A0ABW6GYL3</accession>
<dbReference type="PANTHER" id="PTHR33495:SF2">
    <property type="entry name" value="ANTI-SIGMA FACTOR ANTAGONIST TM_1081-RELATED"/>
    <property type="match status" value="1"/>
</dbReference>
<keyword evidence="4" id="KW-1185">Reference proteome</keyword>
<sequence>MPIPQLTLYRHDRHSRALITLAGEIDLTTEHVVRESLGQCLRDGIRTIDVDLTTVTFCDVTGLNAFLHASWATGVAGGSLRLHHPPPALARITALTGNSTLLHGYPGALPPRPSSPPLAPGAPSRWPSRVPRATAIPTRGN</sequence>
<feature type="domain" description="STAS" evidence="2">
    <location>
        <begin position="18"/>
        <end position="97"/>
    </location>
</feature>
<evidence type="ECO:0000313" key="3">
    <source>
        <dbReference type="EMBL" id="MFE1749434.1"/>
    </source>
</evidence>
<dbReference type="InterPro" id="IPR058548">
    <property type="entry name" value="MlaB-like_STAS"/>
</dbReference>
<dbReference type="Pfam" id="PF13466">
    <property type="entry name" value="STAS_2"/>
    <property type="match status" value="1"/>
</dbReference>
<dbReference type="InterPro" id="IPR002645">
    <property type="entry name" value="STAS_dom"/>
</dbReference>
<comment type="caution">
    <text evidence="3">The sequence shown here is derived from an EMBL/GenBank/DDBJ whole genome shotgun (WGS) entry which is preliminary data.</text>
</comment>
<gene>
    <name evidence="3" type="ORF">ACFW88_02580</name>
</gene>
<evidence type="ECO:0000256" key="1">
    <source>
        <dbReference type="SAM" id="MobiDB-lite"/>
    </source>
</evidence>
<dbReference type="PANTHER" id="PTHR33495">
    <property type="entry name" value="ANTI-SIGMA FACTOR ANTAGONIST TM_1081-RELATED-RELATED"/>
    <property type="match status" value="1"/>
</dbReference>
<dbReference type="PROSITE" id="PS50801">
    <property type="entry name" value="STAS"/>
    <property type="match status" value="1"/>
</dbReference>
<dbReference type="InterPro" id="IPR036513">
    <property type="entry name" value="STAS_dom_sf"/>
</dbReference>
<proteinExistence type="predicted"/>
<organism evidence="3 4">
    <name type="scientific">Streptomyces anandii</name>
    <dbReference type="NCBI Taxonomy" id="285454"/>
    <lineage>
        <taxon>Bacteria</taxon>
        <taxon>Bacillati</taxon>
        <taxon>Actinomycetota</taxon>
        <taxon>Actinomycetes</taxon>
        <taxon>Kitasatosporales</taxon>
        <taxon>Streptomycetaceae</taxon>
        <taxon>Streptomyces</taxon>
    </lineage>
</organism>
<feature type="region of interest" description="Disordered" evidence="1">
    <location>
        <begin position="103"/>
        <end position="141"/>
    </location>
</feature>
<dbReference type="RefSeq" id="WP_381798925.1">
    <property type="nucleotide sequence ID" value="NZ_JBHYTS010000002.1"/>
</dbReference>
<dbReference type="Gene3D" id="3.30.750.24">
    <property type="entry name" value="STAS domain"/>
    <property type="match status" value="1"/>
</dbReference>
<protein>
    <submittedName>
        <fullName evidence="3">STAS domain-containing protein</fullName>
    </submittedName>
</protein>
<dbReference type="SUPFAM" id="SSF52091">
    <property type="entry name" value="SpoIIaa-like"/>
    <property type="match status" value="1"/>
</dbReference>
<dbReference type="EMBL" id="JBHYTS010000002">
    <property type="protein sequence ID" value="MFE1749434.1"/>
    <property type="molecule type" value="Genomic_DNA"/>
</dbReference>
<feature type="compositionally biased region" description="Pro residues" evidence="1">
    <location>
        <begin position="108"/>
        <end position="120"/>
    </location>
</feature>
<name>A0ABW6GYL3_9ACTN</name>